<feature type="transmembrane region" description="Helical" evidence="11">
    <location>
        <begin position="184"/>
        <end position="210"/>
    </location>
</feature>
<dbReference type="PANTHER" id="PTHR35329:SF2">
    <property type="entry name" value="CHITIN SYNTHASE EXPORT CHAPERONE"/>
    <property type="match status" value="1"/>
</dbReference>
<keyword evidence="13" id="KW-1185">Reference proteome</keyword>
<keyword evidence="8 11" id="KW-1133">Transmembrane helix</keyword>
<feature type="transmembrane region" description="Helical" evidence="11">
    <location>
        <begin position="84"/>
        <end position="106"/>
    </location>
</feature>
<proteinExistence type="inferred from homology"/>
<dbReference type="GO" id="GO:0005789">
    <property type="term" value="C:endoplasmic reticulum membrane"/>
    <property type="evidence" value="ECO:0007669"/>
    <property type="project" value="UniProtKB-SubCell"/>
</dbReference>
<keyword evidence="4" id="KW-0813">Transport</keyword>
<reference evidence="12 13" key="1">
    <citation type="submission" date="2019-06" db="EMBL/GenBank/DDBJ databases">
        <title>Genome Sequence of the Brown Rot Fungal Pathogen Monilinia laxa.</title>
        <authorList>
            <person name="De Miccolis Angelini R.M."/>
            <person name="Landi L."/>
            <person name="Abate D."/>
            <person name="Pollastro S."/>
            <person name="Romanazzi G."/>
            <person name="Faretra F."/>
        </authorList>
    </citation>
    <scope>NUCLEOTIDE SEQUENCE [LARGE SCALE GENOMIC DNA]</scope>
    <source>
        <strain evidence="12 13">Mlax316</strain>
    </source>
</reference>
<feature type="transmembrane region" description="Helical" evidence="11">
    <location>
        <begin position="48"/>
        <end position="72"/>
    </location>
</feature>
<feature type="transmembrane region" description="Helical" evidence="11">
    <location>
        <begin position="222"/>
        <end position="248"/>
    </location>
</feature>
<evidence type="ECO:0000256" key="5">
    <source>
        <dbReference type="ARBA" id="ARBA00022692"/>
    </source>
</evidence>
<evidence type="ECO:0000313" key="12">
    <source>
        <dbReference type="EMBL" id="KAB8296099.1"/>
    </source>
</evidence>
<evidence type="ECO:0000256" key="6">
    <source>
        <dbReference type="ARBA" id="ARBA00022824"/>
    </source>
</evidence>
<evidence type="ECO:0000256" key="2">
    <source>
        <dbReference type="ARBA" id="ARBA00009274"/>
    </source>
</evidence>
<evidence type="ECO:0000256" key="7">
    <source>
        <dbReference type="ARBA" id="ARBA00022927"/>
    </source>
</evidence>
<evidence type="ECO:0000256" key="4">
    <source>
        <dbReference type="ARBA" id="ARBA00022448"/>
    </source>
</evidence>
<name>A0A5N6K282_MONLA</name>
<dbReference type="GO" id="GO:0006457">
    <property type="term" value="P:protein folding"/>
    <property type="evidence" value="ECO:0007669"/>
    <property type="project" value="TreeGrafter"/>
</dbReference>
<evidence type="ECO:0000313" key="13">
    <source>
        <dbReference type="Proteomes" id="UP000326757"/>
    </source>
</evidence>
<sequence length="359" mass="40397">MGFGDFYSICEQAAVPLCAEVGAITTIAGSHGIEANCYSRNIELANTIIFQGAASFVHIVALIMTVIMILHVKSKFTAVGRKEIITFFYIYMLLTCFTLLLDSGVIPPGTSPYPYFSAIQNGLTSALTVCLLINGFVGFQLYEDGTPISVWLLRSISAAMFTLTFLVSLATYMSWAGLGPTRTVGLFVVLYLLSAVELAIYAIMQVILVVNTLQDRWPLGELSFALFFFIAGQVILYAFSTSICHAINHYLDGLFFASICNLLAVMMIYKYWDSITKEDLEFSVGIKQNNWEVKDLLEDDRRNTVYQDMDYQHSPGHQPRNSNYEILRDRKYYYESASHDITLHYAKRTSDKARRVNLC</sequence>
<dbReference type="InterPro" id="IPR022057">
    <property type="entry name" value="Chs7"/>
</dbReference>
<dbReference type="Pfam" id="PF12271">
    <property type="entry name" value="Chs7"/>
    <property type="match status" value="1"/>
</dbReference>
<dbReference type="OrthoDB" id="2189463at2759"/>
<feature type="transmembrane region" description="Helical" evidence="11">
    <location>
        <begin position="118"/>
        <end position="139"/>
    </location>
</feature>
<protein>
    <recommendedName>
        <fullName evidence="3">Chitin synthase export chaperone</fullName>
    </recommendedName>
</protein>
<evidence type="ECO:0000256" key="1">
    <source>
        <dbReference type="ARBA" id="ARBA00004477"/>
    </source>
</evidence>
<gene>
    <name evidence="12" type="ORF">EYC80_008897</name>
</gene>
<dbReference type="PANTHER" id="PTHR35329">
    <property type="entry name" value="CHITIN SYNTHASE EXPORT CHAPERONE"/>
    <property type="match status" value="1"/>
</dbReference>
<evidence type="ECO:0000256" key="8">
    <source>
        <dbReference type="ARBA" id="ARBA00022989"/>
    </source>
</evidence>
<dbReference type="AlphaFoldDB" id="A0A5N6K282"/>
<dbReference type="GO" id="GO:0051082">
    <property type="term" value="F:unfolded protein binding"/>
    <property type="evidence" value="ECO:0007669"/>
    <property type="project" value="TreeGrafter"/>
</dbReference>
<keyword evidence="6" id="KW-0256">Endoplasmic reticulum</keyword>
<keyword evidence="7" id="KW-0653">Protein transport</keyword>
<evidence type="ECO:0000256" key="10">
    <source>
        <dbReference type="ARBA" id="ARBA00023316"/>
    </source>
</evidence>
<evidence type="ECO:0000256" key="9">
    <source>
        <dbReference type="ARBA" id="ARBA00023136"/>
    </source>
</evidence>
<feature type="transmembrane region" description="Helical" evidence="11">
    <location>
        <begin position="151"/>
        <end position="172"/>
    </location>
</feature>
<keyword evidence="5 11" id="KW-0812">Transmembrane</keyword>
<dbReference type="EMBL" id="VIGI01000009">
    <property type="protein sequence ID" value="KAB8296099.1"/>
    <property type="molecule type" value="Genomic_DNA"/>
</dbReference>
<evidence type="ECO:0000256" key="11">
    <source>
        <dbReference type="SAM" id="Phobius"/>
    </source>
</evidence>
<dbReference type="Proteomes" id="UP000326757">
    <property type="component" value="Unassembled WGS sequence"/>
</dbReference>
<dbReference type="GO" id="GO:0015031">
    <property type="term" value="P:protein transport"/>
    <property type="evidence" value="ECO:0007669"/>
    <property type="project" value="UniProtKB-KW"/>
</dbReference>
<organism evidence="12 13">
    <name type="scientific">Monilinia laxa</name>
    <name type="common">Brown rot fungus</name>
    <name type="synonym">Sclerotinia laxa</name>
    <dbReference type="NCBI Taxonomy" id="61186"/>
    <lineage>
        <taxon>Eukaryota</taxon>
        <taxon>Fungi</taxon>
        <taxon>Dikarya</taxon>
        <taxon>Ascomycota</taxon>
        <taxon>Pezizomycotina</taxon>
        <taxon>Leotiomycetes</taxon>
        <taxon>Helotiales</taxon>
        <taxon>Sclerotiniaceae</taxon>
        <taxon>Monilinia</taxon>
    </lineage>
</organism>
<accession>A0A5N6K282</accession>
<comment type="subcellular location">
    <subcellularLocation>
        <location evidence="1">Endoplasmic reticulum membrane</location>
        <topology evidence="1">Multi-pass membrane protein</topology>
    </subcellularLocation>
</comment>
<keyword evidence="9 11" id="KW-0472">Membrane</keyword>
<comment type="similarity">
    <text evidence="2">Belongs to the CHS7 family.</text>
</comment>
<feature type="transmembrane region" description="Helical" evidence="11">
    <location>
        <begin position="254"/>
        <end position="272"/>
    </location>
</feature>
<evidence type="ECO:0000256" key="3">
    <source>
        <dbReference type="ARBA" id="ARBA00018354"/>
    </source>
</evidence>
<comment type="caution">
    <text evidence="12">The sequence shown here is derived from an EMBL/GenBank/DDBJ whole genome shotgun (WGS) entry which is preliminary data.</text>
</comment>
<dbReference type="GO" id="GO:0071555">
    <property type="term" value="P:cell wall organization"/>
    <property type="evidence" value="ECO:0007669"/>
    <property type="project" value="UniProtKB-KW"/>
</dbReference>
<keyword evidence="10" id="KW-0961">Cell wall biogenesis/degradation</keyword>